<organism evidence="1 2">
    <name type="scientific">Cysteiniphilum litorale</name>
    <dbReference type="NCBI Taxonomy" id="2056700"/>
    <lineage>
        <taxon>Bacteria</taxon>
        <taxon>Pseudomonadati</taxon>
        <taxon>Pseudomonadota</taxon>
        <taxon>Gammaproteobacteria</taxon>
        <taxon>Thiotrichales</taxon>
        <taxon>Fastidiosibacteraceae</taxon>
        <taxon>Cysteiniphilum</taxon>
    </lineage>
</organism>
<reference evidence="1" key="2">
    <citation type="submission" date="2020-09" db="EMBL/GenBank/DDBJ databases">
        <authorList>
            <person name="Sun Q."/>
            <person name="Zhou Y."/>
        </authorList>
    </citation>
    <scope>NUCLEOTIDE SEQUENCE</scope>
    <source>
        <strain evidence="1">CGMCC 1.15758</strain>
    </source>
</reference>
<gene>
    <name evidence="1" type="ORF">GCM10010995_20830</name>
</gene>
<dbReference type="AlphaFoldDB" id="A0A8J2Z5U6"/>
<comment type="caution">
    <text evidence="1">The sequence shown here is derived from an EMBL/GenBank/DDBJ whole genome shotgun (WGS) entry which is preliminary data.</text>
</comment>
<name>A0A8J2Z5U6_9GAMM</name>
<reference evidence="1" key="1">
    <citation type="journal article" date="2014" name="Int. J. Syst. Evol. Microbiol.">
        <title>Complete genome sequence of Corynebacterium casei LMG S-19264T (=DSM 44701T), isolated from a smear-ripened cheese.</title>
        <authorList>
            <consortium name="US DOE Joint Genome Institute (JGI-PGF)"/>
            <person name="Walter F."/>
            <person name="Albersmeier A."/>
            <person name="Kalinowski J."/>
            <person name="Ruckert C."/>
        </authorList>
    </citation>
    <scope>NUCLEOTIDE SEQUENCE</scope>
    <source>
        <strain evidence="1">CGMCC 1.15758</strain>
    </source>
</reference>
<evidence type="ECO:0000313" key="1">
    <source>
        <dbReference type="EMBL" id="GGG03213.1"/>
    </source>
</evidence>
<dbReference type="EMBL" id="BMJS01000026">
    <property type="protein sequence ID" value="GGG03213.1"/>
    <property type="molecule type" value="Genomic_DNA"/>
</dbReference>
<dbReference type="RefSeq" id="WP_117003352.1">
    <property type="nucleotide sequence ID" value="NZ_BMJS01000026.1"/>
</dbReference>
<proteinExistence type="predicted"/>
<evidence type="ECO:0000313" key="2">
    <source>
        <dbReference type="Proteomes" id="UP000636949"/>
    </source>
</evidence>
<sequence length="66" mass="7637">MKTTNAMLKYRTKRLIDIDREEIEAAENVKSAHKSPVSDFFIKYVVRQPKDGVRSLAPYLRRNAGL</sequence>
<dbReference type="Proteomes" id="UP000636949">
    <property type="component" value="Unassembled WGS sequence"/>
</dbReference>
<accession>A0A8J2Z5U6</accession>
<dbReference type="OrthoDB" id="9959353at2"/>
<keyword evidence="2" id="KW-1185">Reference proteome</keyword>
<protein>
    <submittedName>
        <fullName evidence="1">Uncharacterized protein</fullName>
    </submittedName>
</protein>